<gene>
    <name evidence="13" type="primary">miaB</name>
    <name evidence="17" type="ORF">SAMN04487884_11749</name>
</gene>
<dbReference type="PANTHER" id="PTHR43020:SF2">
    <property type="entry name" value="MITOCHONDRIAL TRNA METHYLTHIOTRANSFERASE CDK5RAP1"/>
    <property type="match status" value="1"/>
</dbReference>
<dbReference type="PROSITE" id="PS51449">
    <property type="entry name" value="MTTASE_N"/>
    <property type="match status" value="1"/>
</dbReference>
<comment type="subunit">
    <text evidence="13">Monomer.</text>
</comment>
<accession>A0A1H9U4Z9</accession>
<reference evidence="17 18" key="1">
    <citation type="submission" date="2016-10" db="EMBL/GenBank/DDBJ databases">
        <authorList>
            <person name="de Groot N.N."/>
        </authorList>
    </citation>
    <scope>NUCLEOTIDE SEQUENCE [LARGE SCALE GENOMIC DNA]</scope>
    <source>
        <strain evidence="17 18">AR40</strain>
    </source>
</reference>
<dbReference type="GO" id="GO:0051539">
    <property type="term" value="F:4 iron, 4 sulfur cluster binding"/>
    <property type="evidence" value="ECO:0007669"/>
    <property type="project" value="UniProtKB-UniRule"/>
</dbReference>
<evidence type="ECO:0000313" key="18">
    <source>
        <dbReference type="Proteomes" id="UP000182584"/>
    </source>
</evidence>
<keyword evidence="13" id="KW-0963">Cytoplasm</keyword>
<dbReference type="SFLD" id="SFLDF00273">
    <property type="entry name" value="(dimethylallyl)adenosine_tRNA"/>
    <property type="match status" value="1"/>
</dbReference>
<name>A0A1H9U4Z9_BUTFI</name>
<dbReference type="PROSITE" id="PS50926">
    <property type="entry name" value="TRAM"/>
    <property type="match status" value="1"/>
</dbReference>
<evidence type="ECO:0000256" key="8">
    <source>
        <dbReference type="ARBA" id="ARBA00033765"/>
    </source>
</evidence>
<dbReference type="InterPro" id="IPR058240">
    <property type="entry name" value="rSAM_sf"/>
</dbReference>
<evidence type="ECO:0000256" key="13">
    <source>
        <dbReference type="HAMAP-Rule" id="MF_01864"/>
    </source>
</evidence>
<evidence type="ECO:0000259" key="14">
    <source>
        <dbReference type="PROSITE" id="PS50926"/>
    </source>
</evidence>
<keyword evidence="5 13" id="KW-0479">Metal-binding</keyword>
<dbReference type="InterPro" id="IPR006463">
    <property type="entry name" value="MiaB_methiolase"/>
</dbReference>
<evidence type="ECO:0000256" key="5">
    <source>
        <dbReference type="ARBA" id="ARBA00022723"/>
    </source>
</evidence>
<dbReference type="AlphaFoldDB" id="A0A1H9U4Z9"/>
<dbReference type="GO" id="GO:0046872">
    <property type="term" value="F:metal ion binding"/>
    <property type="evidence" value="ECO:0007669"/>
    <property type="project" value="UniProtKB-KW"/>
</dbReference>
<dbReference type="EMBL" id="FOGJ01000017">
    <property type="protein sequence ID" value="SES04516.1"/>
    <property type="molecule type" value="Genomic_DNA"/>
</dbReference>
<keyword evidence="2 13" id="KW-0004">4Fe-4S</keyword>
<dbReference type="Gene3D" id="3.80.30.20">
    <property type="entry name" value="tm_1862 like domain"/>
    <property type="match status" value="1"/>
</dbReference>
<dbReference type="InterPro" id="IPR020612">
    <property type="entry name" value="Methylthiotransferase_CS"/>
</dbReference>
<dbReference type="Pfam" id="PF00919">
    <property type="entry name" value="UPF0004"/>
    <property type="match status" value="1"/>
</dbReference>
<dbReference type="PANTHER" id="PTHR43020">
    <property type="entry name" value="CDK5 REGULATORY SUBUNIT-ASSOCIATED PROTEIN 1"/>
    <property type="match status" value="1"/>
</dbReference>
<evidence type="ECO:0000256" key="10">
    <source>
        <dbReference type="ARBA" id="ARBA00068570"/>
    </source>
</evidence>
<keyword evidence="6 13" id="KW-0408">Iron</keyword>
<evidence type="ECO:0000256" key="4">
    <source>
        <dbReference type="ARBA" id="ARBA00022691"/>
    </source>
</evidence>
<evidence type="ECO:0000313" key="17">
    <source>
        <dbReference type="EMBL" id="SES04516.1"/>
    </source>
</evidence>
<organism evidence="17 18">
    <name type="scientific">Butyrivibrio fibrisolvens</name>
    <dbReference type="NCBI Taxonomy" id="831"/>
    <lineage>
        <taxon>Bacteria</taxon>
        <taxon>Bacillati</taxon>
        <taxon>Bacillota</taxon>
        <taxon>Clostridia</taxon>
        <taxon>Lachnospirales</taxon>
        <taxon>Lachnospiraceae</taxon>
        <taxon>Butyrivibrio</taxon>
    </lineage>
</organism>
<comment type="function">
    <text evidence="1 13">Catalyzes the methylthiolation of N6-(dimethylallyl)adenosine (i(6)A), leading to the formation of 2-methylthio-N6-(dimethylallyl)adenosine (ms(2)i(6)A) at position 37 in tRNAs that read codons beginning with uridine.</text>
</comment>
<evidence type="ECO:0000256" key="1">
    <source>
        <dbReference type="ARBA" id="ARBA00003234"/>
    </source>
</evidence>
<dbReference type="SFLD" id="SFLDG01082">
    <property type="entry name" value="B12-binding_domain_containing"/>
    <property type="match status" value="1"/>
</dbReference>
<evidence type="ECO:0000256" key="2">
    <source>
        <dbReference type="ARBA" id="ARBA00022485"/>
    </source>
</evidence>
<evidence type="ECO:0000256" key="11">
    <source>
        <dbReference type="ARBA" id="ARBA00080698"/>
    </source>
</evidence>
<comment type="catalytic activity">
    <reaction evidence="9 13">
        <text>N(6)-dimethylallyladenosine(37) in tRNA + (sulfur carrier)-SH + AH2 + 2 S-adenosyl-L-methionine = 2-methylsulfanyl-N(6)-dimethylallyladenosine(37) in tRNA + (sulfur carrier)-H + 5'-deoxyadenosine + L-methionine + A + S-adenosyl-L-homocysteine + 2 H(+)</text>
        <dbReference type="Rhea" id="RHEA:37067"/>
        <dbReference type="Rhea" id="RHEA-COMP:10375"/>
        <dbReference type="Rhea" id="RHEA-COMP:10376"/>
        <dbReference type="Rhea" id="RHEA-COMP:14737"/>
        <dbReference type="Rhea" id="RHEA-COMP:14739"/>
        <dbReference type="ChEBI" id="CHEBI:13193"/>
        <dbReference type="ChEBI" id="CHEBI:15378"/>
        <dbReference type="ChEBI" id="CHEBI:17319"/>
        <dbReference type="ChEBI" id="CHEBI:17499"/>
        <dbReference type="ChEBI" id="CHEBI:29917"/>
        <dbReference type="ChEBI" id="CHEBI:57844"/>
        <dbReference type="ChEBI" id="CHEBI:57856"/>
        <dbReference type="ChEBI" id="CHEBI:59789"/>
        <dbReference type="ChEBI" id="CHEBI:64428"/>
        <dbReference type="ChEBI" id="CHEBI:74415"/>
        <dbReference type="ChEBI" id="CHEBI:74417"/>
        <dbReference type="EC" id="2.8.4.3"/>
    </reaction>
</comment>
<dbReference type="PROSITE" id="PS51918">
    <property type="entry name" value="RADICAL_SAM"/>
    <property type="match status" value="1"/>
</dbReference>
<dbReference type="GO" id="GO:0005829">
    <property type="term" value="C:cytosol"/>
    <property type="evidence" value="ECO:0007669"/>
    <property type="project" value="TreeGrafter"/>
</dbReference>
<dbReference type="InterPro" id="IPR002792">
    <property type="entry name" value="TRAM_dom"/>
</dbReference>
<dbReference type="InterPro" id="IPR005839">
    <property type="entry name" value="Methylthiotransferase"/>
</dbReference>
<dbReference type="Pfam" id="PF04055">
    <property type="entry name" value="Radical_SAM"/>
    <property type="match status" value="1"/>
</dbReference>
<evidence type="ECO:0000256" key="6">
    <source>
        <dbReference type="ARBA" id="ARBA00023004"/>
    </source>
</evidence>
<comment type="subcellular location">
    <subcellularLocation>
        <location evidence="13">Cytoplasm</location>
    </subcellularLocation>
</comment>
<comment type="similarity">
    <text evidence="13">Belongs to the methylthiotransferase family. MiaB subfamily.</text>
</comment>
<proteinExistence type="inferred from homology"/>
<dbReference type="Pfam" id="PF01938">
    <property type="entry name" value="TRAM"/>
    <property type="match status" value="1"/>
</dbReference>
<dbReference type="Proteomes" id="UP000182584">
    <property type="component" value="Unassembled WGS sequence"/>
</dbReference>
<dbReference type="eggNOG" id="COG0621">
    <property type="taxonomic scope" value="Bacteria"/>
</dbReference>
<keyword evidence="3 13" id="KW-0808">Transferase</keyword>
<dbReference type="FunFam" id="3.80.30.20:FF:000001">
    <property type="entry name" value="tRNA-2-methylthio-N(6)-dimethylallyladenosine synthase 2"/>
    <property type="match status" value="1"/>
</dbReference>
<dbReference type="SUPFAM" id="SSF102114">
    <property type="entry name" value="Radical SAM enzymes"/>
    <property type="match status" value="1"/>
</dbReference>
<dbReference type="InterPro" id="IPR013848">
    <property type="entry name" value="Methylthiotransferase_N"/>
</dbReference>
<comment type="cofactor">
    <cofactor evidence="13">
        <name>[4Fe-4S] cluster</name>
        <dbReference type="ChEBI" id="CHEBI:49883"/>
    </cofactor>
    <text evidence="13">Binds 2 [4Fe-4S] clusters. One cluster is coordinated with 3 cysteines and an exchangeable S-adenosyl-L-methionine.</text>
</comment>
<sequence>MNKDLNKVNDLNQNIEPVEDADTKGAVSIEGSNLYEVDDKMEALIEAADLDGKVPEAEPQRQYYFIKKARRYVDELAKEIGRRPRACSVAFGCQMNARDSEKILGVLKAVGYEETESEKAEFVIYNTCTVRDNADQRVYGRLGYAGSLKKKNPHMRIGVCGCMMQEQVAVDKIRKSYRQVDLIFGTHNLFKFAELLCSMFESDRMIIDIWKETNEIVEDLPVARKYPFKSGVNITFGCDNFCTYCIVPYVRGRERSREPKDIVREVERLAGDGVKEVMLLGQNVNSYGTGLPEDKKISFAKLLEEVCKVEGIERVRFMTPHPKDLSQDLIDVIKNNPKVARHIHLPLQSGSTEILRRMNRKYTREQYLELALRIRREIPDAAITTDIIVGFPGETNEDVDDTIDIVKQVKYDNAFTFIYSKRTGTPAATFETKLSDEEVKHNFDRLLKVVQETAHAQSARFNDTDQRVLVESLNEQDETLVTGRMSNNTLVHFKGGEELIGQFVDVHLDECKGFYFIGHMI</sequence>
<dbReference type="NCBIfam" id="TIGR01574">
    <property type="entry name" value="miaB-methiolase"/>
    <property type="match status" value="1"/>
</dbReference>
<dbReference type="CDD" id="cd01335">
    <property type="entry name" value="Radical_SAM"/>
    <property type="match status" value="1"/>
</dbReference>
<feature type="domain" description="Radical SAM core" evidence="16">
    <location>
        <begin position="224"/>
        <end position="456"/>
    </location>
</feature>
<evidence type="ECO:0000256" key="3">
    <source>
        <dbReference type="ARBA" id="ARBA00022679"/>
    </source>
</evidence>
<keyword evidence="4 13" id="KW-0949">S-adenosyl-L-methionine</keyword>
<feature type="binding site" evidence="13">
    <location>
        <position position="242"/>
    </location>
    <ligand>
        <name>[4Fe-4S] cluster</name>
        <dbReference type="ChEBI" id="CHEBI:49883"/>
        <label>2</label>
        <note>4Fe-4S-S-AdoMet</note>
    </ligand>
</feature>
<keyword evidence="13" id="KW-0819">tRNA processing</keyword>
<feature type="binding site" evidence="13">
    <location>
        <position position="245"/>
    </location>
    <ligand>
        <name>[4Fe-4S] cluster</name>
        <dbReference type="ChEBI" id="CHEBI:49883"/>
        <label>2</label>
        <note>4Fe-4S-S-AdoMet</note>
    </ligand>
</feature>
<dbReference type="InterPro" id="IPR038135">
    <property type="entry name" value="Methylthiotransferase_N_sf"/>
</dbReference>
<dbReference type="SMART" id="SM00729">
    <property type="entry name" value="Elp3"/>
    <property type="match status" value="1"/>
</dbReference>
<feature type="binding site" evidence="13">
    <location>
        <position position="93"/>
    </location>
    <ligand>
        <name>[4Fe-4S] cluster</name>
        <dbReference type="ChEBI" id="CHEBI:49883"/>
        <label>1</label>
    </ligand>
</feature>
<dbReference type="Gene3D" id="3.40.50.12160">
    <property type="entry name" value="Methylthiotransferase, N-terminal domain"/>
    <property type="match status" value="1"/>
</dbReference>
<dbReference type="GO" id="GO:0035597">
    <property type="term" value="F:tRNA-2-methylthio-N(6)-dimethylallyladenosine(37) synthase activity"/>
    <property type="evidence" value="ECO:0007669"/>
    <property type="project" value="UniProtKB-EC"/>
</dbReference>
<evidence type="ECO:0000259" key="16">
    <source>
        <dbReference type="PROSITE" id="PS51918"/>
    </source>
</evidence>
<feature type="domain" description="MTTase N-terminal" evidence="15">
    <location>
        <begin position="84"/>
        <end position="201"/>
    </location>
</feature>
<dbReference type="FunFam" id="3.40.50.12160:FF:000003">
    <property type="entry name" value="CDK5 regulatory subunit-associated protein 1"/>
    <property type="match status" value="1"/>
</dbReference>
<evidence type="ECO:0000256" key="12">
    <source>
        <dbReference type="ARBA" id="ARBA00081141"/>
    </source>
</evidence>
<evidence type="ECO:0000256" key="7">
    <source>
        <dbReference type="ARBA" id="ARBA00023014"/>
    </source>
</evidence>
<feature type="binding site" evidence="13">
    <location>
        <position position="238"/>
    </location>
    <ligand>
        <name>[4Fe-4S] cluster</name>
        <dbReference type="ChEBI" id="CHEBI:49883"/>
        <label>2</label>
        <note>4Fe-4S-S-AdoMet</note>
    </ligand>
</feature>
<dbReference type="InterPro" id="IPR007197">
    <property type="entry name" value="rSAM"/>
</dbReference>
<dbReference type="PROSITE" id="PS01278">
    <property type="entry name" value="MTTASE_RADICAL"/>
    <property type="match status" value="1"/>
</dbReference>
<protein>
    <recommendedName>
        <fullName evidence="10 13">tRNA-2-methylthio-N(6)-dimethylallyladenosine synthase</fullName>
        <ecNumber evidence="8 13">2.8.4.3</ecNumber>
    </recommendedName>
    <alternativeName>
        <fullName evidence="12 13">(Dimethylallyl)adenosine tRNA methylthiotransferase MiaB</fullName>
    </alternativeName>
    <alternativeName>
        <fullName evidence="11 13">tRNA-i(6)A37 methylthiotransferase</fullName>
    </alternativeName>
</protein>
<dbReference type="SFLD" id="SFLDS00029">
    <property type="entry name" value="Radical_SAM"/>
    <property type="match status" value="1"/>
</dbReference>
<dbReference type="NCBIfam" id="TIGR00089">
    <property type="entry name" value="MiaB/RimO family radical SAM methylthiotransferase"/>
    <property type="match status" value="1"/>
</dbReference>
<dbReference type="SFLD" id="SFLDG01061">
    <property type="entry name" value="methylthiotransferase"/>
    <property type="match status" value="1"/>
</dbReference>
<feature type="domain" description="TRAM" evidence="14">
    <location>
        <begin position="458"/>
        <end position="521"/>
    </location>
</feature>
<dbReference type="EC" id="2.8.4.3" evidence="8 13"/>
<feature type="binding site" evidence="13">
    <location>
        <position position="128"/>
    </location>
    <ligand>
        <name>[4Fe-4S] cluster</name>
        <dbReference type="ChEBI" id="CHEBI:49883"/>
        <label>1</label>
    </ligand>
</feature>
<evidence type="ECO:0000256" key="9">
    <source>
        <dbReference type="ARBA" id="ARBA00051425"/>
    </source>
</evidence>
<evidence type="ECO:0000259" key="15">
    <source>
        <dbReference type="PROSITE" id="PS51449"/>
    </source>
</evidence>
<feature type="binding site" evidence="13">
    <location>
        <position position="162"/>
    </location>
    <ligand>
        <name>[4Fe-4S] cluster</name>
        <dbReference type="ChEBI" id="CHEBI:49883"/>
        <label>1</label>
    </ligand>
</feature>
<dbReference type="InterPro" id="IPR006638">
    <property type="entry name" value="Elp3/MiaA/NifB-like_rSAM"/>
</dbReference>
<keyword evidence="7 13" id="KW-0411">Iron-sulfur</keyword>
<dbReference type="InterPro" id="IPR023404">
    <property type="entry name" value="rSAM_horseshoe"/>
</dbReference>
<dbReference type="HAMAP" id="MF_01864">
    <property type="entry name" value="tRNA_metthiotr_MiaB"/>
    <property type="match status" value="1"/>
</dbReference>